<keyword evidence="5 7" id="KW-1133">Transmembrane helix</keyword>
<gene>
    <name evidence="9" type="ORF">GEAM_1743</name>
</gene>
<feature type="transmembrane region" description="Helical" evidence="7">
    <location>
        <begin position="145"/>
        <end position="169"/>
    </location>
</feature>
<feature type="transmembrane region" description="Helical" evidence="7">
    <location>
        <begin position="189"/>
        <end position="210"/>
    </location>
</feature>
<evidence type="ECO:0000256" key="1">
    <source>
        <dbReference type="ARBA" id="ARBA00004429"/>
    </source>
</evidence>
<keyword evidence="3" id="KW-1003">Cell membrane</keyword>
<dbReference type="SUPFAM" id="SSF161098">
    <property type="entry name" value="MetI-like"/>
    <property type="match status" value="1"/>
</dbReference>
<dbReference type="PROSITE" id="PS50928">
    <property type="entry name" value="ABC_TM1"/>
    <property type="match status" value="1"/>
</dbReference>
<comment type="caution">
    <text evidence="9">The sequence shown here is derived from an EMBL/GenBank/DDBJ whole genome shotgun (WGS) entry which is preliminary data.</text>
</comment>
<evidence type="ECO:0000256" key="3">
    <source>
        <dbReference type="ARBA" id="ARBA00022519"/>
    </source>
</evidence>
<sequence>MSIIIETWHWFLQADHWSGDLGIWQRFGQHLYYVLVSLLIAVLIAQPLGILFGYWKRGGFLVINLFNIGQAFPSLGIILLCIMLFGFTDVPVFIALVALAIPPMLTNTYVGISNADQTLCDAAKAMGMTPLQSLLQVRIPLAMPLIFAGIRTSLLQLIATAVVAAYAGLDGLGRFLIDGLGQRDFPQVVAGSLVISLLAIVCELLMSLVAKRWLHFSMSNAG</sequence>
<dbReference type="RefSeq" id="WP_034790626.1">
    <property type="nucleotide sequence ID" value="NZ_JMPJ01000051.1"/>
</dbReference>
<dbReference type="GeneID" id="78380091"/>
<dbReference type="GO" id="GO:0005886">
    <property type="term" value="C:plasma membrane"/>
    <property type="evidence" value="ECO:0007669"/>
    <property type="project" value="UniProtKB-SubCell"/>
</dbReference>
<organism evidence="9 10">
    <name type="scientific">Ewingella americana (strain ATCC 33852 / DSM 4580 / CCUG 14506 / JCM 5911 / LMG 7869 / NCTC 12157 / CDC 1468-78)</name>
    <dbReference type="NCBI Taxonomy" id="910964"/>
    <lineage>
        <taxon>Bacteria</taxon>
        <taxon>Pseudomonadati</taxon>
        <taxon>Pseudomonadota</taxon>
        <taxon>Gammaproteobacteria</taxon>
        <taxon>Enterobacterales</taxon>
        <taxon>Yersiniaceae</taxon>
        <taxon>Ewingella</taxon>
    </lineage>
</organism>
<feature type="domain" description="ABC transmembrane type-1" evidence="8">
    <location>
        <begin position="27"/>
        <end position="206"/>
    </location>
</feature>
<evidence type="ECO:0000313" key="9">
    <source>
        <dbReference type="EMBL" id="KFC81110.1"/>
    </source>
</evidence>
<dbReference type="InterPro" id="IPR051204">
    <property type="entry name" value="ABC_transp_perm/SBD"/>
</dbReference>
<dbReference type="eggNOG" id="COG1174">
    <property type="taxonomic scope" value="Bacteria"/>
</dbReference>
<dbReference type="PANTHER" id="PTHR30177:SF33">
    <property type="entry name" value="POSSIBLE OSMOPROTECTANT (GLYCINE BETAINE_CARNITINE_CHOLINE_L-PROLINE) TRANSPORT INTEGRAL MEMBRANE PROTEIN ABC TRANSPORTER PROZ"/>
    <property type="match status" value="1"/>
</dbReference>
<dbReference type="AlphaFoldDB" id="A0A085GBL5"/>
<dbReference type="Gene3D" id="1.10.3720.10">
    <property type="entry name" value="MetI-like"/>
    <property type="match status" value="1"/>
</dbReference>
<dbReference type="InterPro" id="IPR000515">
    <property type="entry name" value="MetI-like"/>
</dbReference>
<dbReference type="CDD" id="cd06261">
    <property type="entry name" value="TM_PBP2"/>
    <property type="match status" value="1"/>
</dbReference>
<dbReference type="Proteomes" id="UP000028640">
    <property type="component" value="Unassembled WGS sequence"/>
</dbReference>
<evidence type="ECO:0000313" key="10">
    <source>
        <dbReference type="Proteomes" id="UP000028640"/>
    </source>
</evidence>
<comment type="similarity">
    <text evidence="7">Belongs to the binding-protein-dependent transport system permease family.</text>
</comment>
<keyword evidence="10" id="KW-1185">Reference proteome</keyword>
<evidence type="ECO:0000256" key="6">
    <source>
        <dbReference type="ARBA" id="ARBA00023136"/>
    </source>
</evidence>
<dbReference type="PANTHER" id="PTHR30177">
    <property type="entry name" value="GLYCINE BETAINE/L-PROLINE TRANSPORT SYSTEM PERMEASE PROTEIN PROW"/>
    <property type="match status" value="1"/>
</dbReference>
<comment type="subcellular location">
    <subcellularLocation>
        <location evidence="1">Cell inner membrane</location>
        <topology evidence="1">Multi-pass membrane protein</topology>
    </subcellularLocation>
    <subcellularLocation>
        <location evidence="7">Cell membrane</location>
        <topology evidence="7">Multi-pass membrane protein</topology>
    </subcellularLocation>
</comment>
<keyword evidence="3" id="KW-0997">Cell inner membrane</keyword>
<dbReference type="GO" id="GO:0031460">
    <property type="term" value="P:glycine betaine transport"/>
    <property type="evidence" value="ECO:0007669"/>
    <property type="project" value="TreeGrafter"/>
</dbReference>
<evidence type="ECO:0000256" key="5">
    <source>
        <dbReference type="ARBA" id="ARBA00022989"/>
    </source>
</evidence>
<evidence type="ECO:0000256" key="7">
    <source>
        <dbReference type="RuleBase" id="RU363032"/>
    </source>
</evidence>
<dbReference type="Pfam" id="PF00528">
    <property type="entry name" value="BPD_transp_1"/>
    <property type="match status" value="1"/>
</dbReference>
<dbReference type="GO" id="GO:0055085">
    <property type="term" value="P:transmembrane transport"/>
    <property type="evidence" value="ECO:0007669"/>
    <property type="project" value="InterPro"/>
</dbReference>
<proteinExistence type="inferred from homology"/>
<evidence type="ECO:0000256" key="2">
    <source>
        <dbReference type="ARBA" id="ARBA00022448"/>
    </source>
</evidence>
<evidence type="ECO:0000256" key="4">
    <source>
        <dbReference type="ARBA" id="ARBA00022692"/>
    </source>
</evidence>
<dbReference type="EMBL" id="JMPJ01000051">
    <property type="protein sequence ID" value="KFC81110.1"/>
    <property type="molecule type" value="Genomic_DNA"/>
</dbReference>
<accession>A0A085GBL5</accession>
<dbReference type="OrthoDB" id="9801163at2"/>
<name>A0A085GBL5_EWIA3</name>
<feature type="transmembrane region" description="Helical" evidence="7">
    <location>
        <begin position="75"/>
        <end position="101"/>
    </location>
</feature>
<protein>
    <submittedName>
        <fullName evidence="9">Permease component of an ABC superfamily glycine/betaine transporter</fullName>
    </submittedName>
</protein>
<reference evidence="9 10" key="1">
    <citation type="submission" date="2014-05" db="EMBL/GenBank/DDBJ databases">
        <title>ATOL: Assembling a taxonomically balanced genome-scale reconstruction of the evolutionary history of the Enterobacteriaceae.</title>
        <authorList>
            <person name="Plunkett G.III."/>
            <person name="Neeno-Eckwall E.C."/>
            <person name="Glasner J.D."/>
            <person name="Perna N.T."/>
        </authorList>
    </citation>
    <scope>NUCLEOTIDE SEQUENCE [LARGE SCALE GENOMIC DNA]</scope>
    <source>
        <strain evidence="9 10">ATCC 33852</strain>
    </source>
</reference>
<dbReference type="InterPro" id="IPR035906">
    <property type="entry name" value="MetI-like_sf"/>
</dbReference>
<keyword evidence="6 7" id="KW-0472">Membrane</keyword>
<keyword evidence="4 7" id="KW-0812">Transmembrane</keyword>
<feature type="transmembrane region" description="Helical" evidence="7">
    <location>
        <begin position="31"/>
        <end position="55"/>
    </location>
</feature>
<dbReference type="STRING" id="910964.GEAM_1743"/>
<keyword evidence="2 7" id="KW-0813">Transport</keyword>
<evidence type="ECO:0000259" key="8">
    <source>
        <dbReference type="PROSITE" id="PS50928"/>
    </source>
</evidence>